<comment type="similarity">
    <text evidence="5">Belongs to the protein kinase superfamily. STE Ser/Thr protein kinase family. MAP kinase kinase subfamily.</text>
</comment>
<dbReference type="PANTHER" id="PTHR48013:SF6">
    <property type="entry name" value="MAP KINASE KINASE MKK1_SSP32-RELATED"/>
    <property type="match status" value="1"/>
</dbReference>
<dbReference type="SUPFAM" id="SSF56112">
    <property type="entry name" value="Protein kinase-like (PK-like)"/>
    <property type="match status" value="1"/>
</dbReference>
<evidence type="ECO:0000256" key="5">
    <source>
        <dbReference type="ARBA" id="ARBA00038035"/>
    </source>
</evidence>
<evidence type="ECO:0000259" key="8">
    <source>
        <dbReference type="PROSITE" id="PS50011"/>
    </source>
</evidence>
<keyword evidence="2" id="KW-0547">Nucleotide-binding</keyword>
<feature type="domain" description="Protein kinase" evidence="8">
    <location>
        <begin position="11"/>
        <end position="270"/>
    </location>
</feature>
<sequence length="324" mass="36410">MSTSTVIWSDDVLEEIQRLDELGAVHKVKDKHTGKIMVRKTIAAEHGQMEHLQRELFIISSFEHINIISFHGTYIPSSPRHEVKILIEFCGGGSLDAIGTRIKECNAVIGESIASRLAEGILQGLAYLDTKRIIHREIKPSNILISREGIVKLSDIGITYGLVNSFGVVSSTLSRYVSPERICGLKYTIRSDVWSTGVCLLELVQNRYPFPSDLPPIELMMYITSGDSPQLEDNVDIQWSPDMKDFFKKMLNIDGLTRPTPTDMLAHPWVVNNMKQPHSPMARWIRMVWGWPRDESSSAQSDSSPLSGIRTESPHASSDSRHQT</sequence>
<dbReference type="GO" id="GO:0000196">
    <property type="term" value="P:cell integrity MAPK cascade"/>
    <property type="evidence" value="ECO:0007669"/>
    <property type="project" value="TreeGrafter"/>
</dbReference>
<evidence type="ECO:0000256" key="7">
    <source>
        <dbReference type="SAM" id="MobiDB-lite"/>
    </source>
</evidence>
<accession>A0AAD6ULB8</accession>
<keyword evidence="3 9" id="KW-0418">Kinase</keyword>
<evidence type="ECO:0000313" key="10">
    <source>
        <dbReference type="Proteomes" id="UP001219525"/>
    </source>
</evidence>
<feature type="compositionally biased region" description="Low complexity" evidence="7">
    <location>
        <begin position="297"/>
        <end position="307"/>
    </location>
</feature>
<comment type="caution">
    <text evidence="9">The sequence shown here is derived from an EMBL/GenBank/DDBJ whole genome shotgun (WGS) entry which is preliminary data.</text>
</comment>
<keyword evidence="4" id="KW-0067">ATP-binding</keyword>
<keyword evidence="10" id="KW-1185">Reference proteome</keyword>
<dbReference type="PANTHER" id="PTHR48013">
    <property type="entry name" value="DUAL SPECIFICITY MITOGEN-ACTIVATED PROTEIN KINASE KINASE 5-RELATED"/>
    <property type="match status" value="1"/>
</dbReference>
<dbReference type="GO" id="GO:0005524">
    <property type="term" value="F:ATP binding"/>
    <property type="evidence" value="ECO:0007669"/>
    <property type="project" value="UniProtKB-KW"/>
</dbReference>
<evidence type="ECO:0000256" key="2">
    <source>
        <dbReference type="ARBA" id="ARBA00022741"/>
    </source>
</evidence>
<evidence type="ECO:0000313" key="9">
    <source>
        <dbReference type="EMBL" id="KAJ7189766.1"/>
    </source>
</evidence>
<dbReference type="GO" id="GO:0060237">
    <property type="term" value="P:regulation of fungal-type cell wall organization"/>
    <property type="evidence" value="ECO:0007669"/>
    <property type="project" value="TreeGrafter"/>
</dbReference>
<evidence type="ECO:0000256" key="6">
    <source>
        <dbReference type="ARBA" id="ARBA00038999"/>
    </source>
</evidence>
<dbReference type="EMBL" id="JARJCW010000167">
    <property type="protein sequence ID" value="KAJ7189766.1"/>
    <property type="molecule type" value="Genomic_DNA"/>
</dbReference>
<keyword evidence="1" id="KW-0808">Transferase</keyword>
<evidence type="ECO:0000256" key="1">
    <source>
        <dbReference type="ARBA" id="ARBA00022679"/>
    </source>
</evidence>
<dbReference type="InterPro" id="IPR000719">
    <property type="entry name" value="Prot_kinase_dom"/>
</dbReference>
<dbReference type="InterPro" id="IPR011009">
    <property type="entry name" value="Kinase-like_dom_sf"/>
</dbReference>
<dbReference type="PROSITE" id="PS50011">
    <property type="entry name" value="PROTEIN_KINASE_DOM"/>
    <property type="match status" value="1"/>
</dbReference>
<name>A0AAD6ULB8_9AGAR</name>
<proteinExistence type="inferred from homology"/>
<evidence type="ECO:0000256" key="4">
    <source>
        <dbReference type="ARBA" id="ARBA00022840"/>
    </source>
</evidence>
<dbReference type="AlphaFoldDB" id="A0AAD6ULB8"/>
<reference evidence="9" key="1">
    <citation type="submission" date="2023-03" db="EMBL/GenBank/DDBJ databases">
        <title>Massive genome expansion in bonnet fungi (Mycena s.s.) driven by repeated elements and novel gene families across ecological guilds.</title>
        <authorList>
            <consortium name="Lawrence Berkeley National Laboratory"/>
            <person name="Harder C.B."/>
            <person name="Miyauchi S."/>
            <person name="Viragh M."/>
            <person name="Kuo A."/>
            <person name="Thoen E."/>
            <person name="Andreopoulos B."/>
            <person name="Lu D."/>
            <person name="Skrede I."/>
            <person name="Drula E."/>
            <person name="Henrissat B."/>
            <person name="Morin E."/>
            <person name="Kohler A."/>
            <person name="Barry K."/>
            <person name="LaButti K."/>
            <person name="Morin E."/>
            <person name="Salamov A."/>
            <person name="Lipzen A."/>
            <person name="Mereny Z."/>
            <person name="Hegedus B."/>
            <person name="Baldrian P."/>
            <person name="Stursova M."/>
            <person name="Weitz H."/>
            <person name="Taylor A."/>
            <person name="Grigoriev I.V."/>
            <person name="Nagy L.G."/>
            <person name="Martin F."/>
            <person name="Kauserud H."/>
        </authorList>
    </citation>
    <scope>NUCLEOTIDE SEQUENCE</scope>
    <source>
        <strain evidence="9">9144</strain>
    </source>
</reference>
<dbReference type="Proteomes" id="UP001219525">
    <property type="component" value="Unassembled WGS sequence"/>
</dbReference>
<organism evidence="9 10">
    <name type="scientific">Mycena pura</name>
    <dbReference type="NCBI Taxonomy" id="153505"/>
    <lineage>
        <taxon>Eukaryota</taxon>
        <taxon>Fungi</taxon>
        <taxon>Dikarya</taxon>
        <taxon>Basidiomycota</taxon>
        <taxon>Agaricomycotina</taxon>
        <taxon>Agaricomycetes</taxon>
        <taxon>Agaricomycetidae</taxon>
        <taxon>Agaricales</taxon>
        <taxon>Marasmiineae</taxon>
        <taxon>Mycenaceae</taxon>
        <taxon>Mycena</taxon>
    </lineage>
</organism>
<dbReference type="EC" id="2.7.12.2" evidence="6"/>
<dbReference type="Gene3D" id="1.10.510.10">
    <property type="entry name" value="Transferase(Phosphotransferase) domain 1"/>
    <property type="match status" value="1"/>
</dbReference>
<gene>
    <name evidence="9" type="ORF">GGX14DRAFT_580452</name>
</gene>
<feature type="region of interest" description="Disordered" evidence="7">
    <location>
        <begin position="294"/>
        <end position="324"/>
    </location>
</feature>
<protein>
    <recommendedName>
        <fullName evidence="6">mitogen-activated protein kinase kinase</fullName>
        <ecNumber evidence="6">2.7.12.2</ecNumber>
    </recommendedName>
</protein>
<dbReference type="Pfam" id="PF00069">
    <property type="entry name" value="Pkinase"/>
    <property type="match status" value="1"/>
</dbReference>
<evidence type="ECO:0000256" key="3">
    <source>
        <dbReference type="ARBA" id="ARBA00022777"/>
    </source>
</evidence>
<dbReference type="GO" id="GO:0004708">
    <property type="term" value="F:MAP kinase kinase activity"/>
    <property type="evidence" value="ECO:0007669"/>
    <property type="project" value="UniProtKB-EC"/>
</dbReference>